<dbReference type="FunCoup" id="B3MFZ8">
    <property type="interactions" value="52"/>
</dbReference>
<protein>
    <submittedName>
        <fullName evidence="1">Uncharacterized protein</fullName>
    </submittedName>
</protein>
<dbReference type="InParanoid" id="B3MFZ8"/>
<dbReference type="PANTHER" id="PTHR20977:SF0">
    <property type="entry name" value="AT13385P-RELATED"/>
    <property type="match status" value="1"/>
</dbReference>
<dbReference type="AlphaFoldDB" id="B3MFZ8"/>
<dbReference type="Pfam" id="PF07248">
    <property type="entry name" value="DUF1431"/>
    <property type="match status" value="1"/>
</dbReference>
<evidence type="ECO:0000313" key="1">
    <source>
        <dbReference type="EMBL" id="EDV35680.1"/>
    </source>
</evidence>
<keyword evidence="2" id="KW-1185">Reference proteome</keyword>
<gene>
    <name evidence="1" type="primary">Dana\GF19808</name>
    <name evidence="1" type="synonym">dana_GLEANR_22214</name>
    <name evidence="1" type="ORF">GF19808</name>
</gene>
<dbReference type="InterPro" id="IPR006611">
    <property type="entry name" value="DUF1431_DROsp"/>
</dbReference>
<dbReference type="Proteomes" id="UP000007801">
    <property type="component" value="Unassembled WGS sequence"/>
</dbReference>
<dbReference type="OMA" id="FQMSIFC"/>
<dbReference type="GeneID" id="6502552"/>
<dbReference type="EMBL" id="CH902619">
    <property type="protein sequence ID" value="EDV35680.1"/>
    <property type="molecule type" value="Genomic_DNA"/>
</dbReference>
<dbReference type="PhylomeDB" id="B3MFZ8"/>
<proteinExistence type="predicted"/>
<dbReference type="eggNOG" id="ENOG502TCEU">
    <property type="taxonomic scope" value="Eukaryota"/>
</dbReference>
<dbReference type="HOGENOM" id="CLU_1086907_0_0_1"/>
<reference evidence="1 2" key="1">
    <citation type="journal article" date="2007" name="Nature">
        <title>Evolution of genes and genomes on the Drosophila phylogeny.</title>
        <authorList>
            <consortium name="Drosophila 12 Genomes Consortium"/>
            <person name="Clark A.G."/>
            <person name="Eisen M.B."/>
            <person name="Smith D.R."/>
            <person name="Bergman C.M."/>
            <person name="Oliver B."/>
            <person name="Markow T.A."/>
            <person name="Kaufman T.C."/>
            <person name="Kellis M."/>
            <person name="Gelbart W."/>
            <person name="Iyer V.N."/>
            <person name="Pollard D.A."/>
            <person name="Sackton T.B."/>
            <person name="Larracuente A.M."/>
            <person name="Singh N.D."/>
            <person name="Abad J.P."/>
            <person name="Abt D.N."/>
            <person name="Adryan B."/>
            <person name="Aguade M."/>
            <person name="Akashi H."/>
            <person name="Anderson W.W."/>
            <person name="Aquadro C.F."/>
            <person name="Ardell D.H."/>
            <person name="Arguello R."/>
            <person name="Artieri C.G."/>
            <person name="Barbash D.A."/>
            <person name="Barker D."/>
            <person name="Barsanti P."/>
            <person name="Batterham P."/>
            <person name="Batzoglou S."/>
            <person name="Begun D."/>
            <person name="Bhutkar A."/>
            <person name="Blanco E."/>
            <person name="Bosak S.A."/>
            <person name="Bradley R.K."/>
            <person name="Brand A.D."/>
            <person name="Brent M.R."/>
            <person name="Brooks A.N."/>
            <person name="Brown R.H."/>
            <person name="Butlin R.K."/>
            <person name="Caggese C."/>
            <person name="Calvi B.R."/>
            <person name="Bernardo de Carvalho A."/>
            <person name="Caspi A."/>
            <person name="Castrezana S."/>
            <person name="Celniker S.E."/>
            <person name="Chang J.L."/>
            <person name="Chapple C."/>
            <person name="Chatterji S."/>
            <person name="Chinwalla A."/>
            <person name="Civetta A."/>
            <person name="Clifton S.W."/>
            <person name="Comeron J.M."/>
            <person name="Costello J.C."/>
            <person name="Coyne J.A."/>
            <person name="Daub J."/>
            <person name="David R.G."/>
            <person name="Delcher A.L."/>
            <person name="Delehaunty K."/>
            <person name="Do C.B."/>
            <person name="Ebling H."/>
            <person name="Edwards K."/>
            <person name="Eickbush T."/>
            <person name="Evans J.D."/>
            <person name="Filipski A."/>
            <person name="Findeiss S."/>
            <person name="Freyhult E."/>
            <person name="Fulton L."/>
            <person name="Fulton R."/>
            <person name="Garcia A.C."/>
            <person name="Gardiner A."/>
            <person name="Garfield D.A."/>
            <person name="Garvin B.E."/>
            <person name="Gibson G."/>
            <person name="Gilbert D."/>
            <person name="Gnerre S."/>
            <person name="Godfrey J."/>
            <person name="Good R."/>
            <person name="Gotea V."/>
            <person name="Gravely B."/>
            <person name="Greenberg A.J."/>
            <person name="Griffiths-Jones S."/>
            <person name="Gross S."/>
            <person name="Guigo R."/>
            <person name="Gustafson E.A."/>
            <person name="Haerty W."/>
            <person name="Hahn M.W."/>
            <person name="Halligan D.L."/>
            <person name="Halpern A.L."/>
            <person name="Halter G.M."/>
            <person name="Han M.V."/>
            <person name="Heger A."/>
            <person name="Hillier L."/>
            <person name="Hinrichs A.S."/>
            <person name="Holmes I."/>
            <person name="Hoskins R.A."/>
            <person name="Hubisz M.J."/>
            <person name="Hultmark D."/>
            <person name="Huntley M.A."/>
            <person name="Jaffe D.B."/>
            <person name="Jagadeeshan S."/>
            <person name="Jeck W.R."/>
            <person name="Johnson J."/>
            <person name="Jones C.D."/>
            <person name="Jordan W.C."/>
            <person name="Karpen G.H."/>
            <person name="Kataoka E."/>
            <person name="Keightley P.D."/>
            <person name="Kheradpour P."/>
            <person name="Kirkness E.F."/>
            <person name="Koerich L.B."/>
            <person name="Kristiansen K."/>
            <person name="Kudrna D."/>
            <person name="Kulathinal R.J."/>
            <person name="Kumar S."/>
            <person name="Kwok R."/>
            <person name="Lander E."/>
            <person name="Langley C.H."/>
            <person name="Lapoint R."/>
            <person name="Lazzaro B.P."/>
            <person name="Lee S.J."/>
            <person name="Levesque L."/>
            <person name="Li R."/>
            <person name="Lin C.F."/>
            <person name="Lin M.F."/>
            <person name="Lindblad-Toh K."/>
            <person name="Llopart A."/>
            <person name="Long M."/>
            <person name="Low L."/>
            <person name="Lozovsky E."/>
            <person name="Lu J."/>
            <person name="Luo M."/>
            <person name="Machado C.A."/>
            <person name="Makalowski W."/>
            <person name="Marzo M."/>
            <person name="Matsuda M."/>
            <person name="Matzkin L."/>
            <person name="McAllister B."/>
            <person name="McBride C.S."/>
            <person name="McKernan B."/>
            <person name="McKernan K."/>
            <person name="Mendez-Lago M."/>
            <person name="Minx P."/>
            <person name="Mollenhauer M.U."/>
            <person name="Montooth K."/>
            <person name="Mount S.M."/>
            <person name="Mu X."/>
            <person name="Myers E."/>
            <person name="Negre B."/>
            <person name="Newfeld S."/>
            <person name="Nielsen R."/>
            <person name="Noor M.A."/>
            <person name="O'Grady P."/>
            <person name="Pachter L."/>
            <person name="Papaceit M."/>
            <person name="Parisi M.J."/>
            <person name="Parisi M."/>
            <person name="Parts L."/>
            <person name="Pedersen J.S."/>
            <person name="Pesole G."/>
            <person name="Phillippy A.M."/>
            <person name="Ponting C.P."/>
            <person name="Pop M."/>
            <person name="Porcelli D."/>
            <person name="Powell J.R."/>
            <person name="Prohaska S."/>
            <person name="Pruitt K."/>
            <person name="Puig M."/>
            <person name="Quesneville H."/>
            <person name="Ram K.R."/>
            <person name="Rand D."/>
            <person name="Rasmussen M.D."/>
            <person name="Reed L.K."/>
            <person name="Reenan R."/>
            <person name="Reily A."/>
            <person name="Remington K.A."/>
            <person name="Rieger T.T."/>
            <person name="Ritchie M.G."/>
            <person name="Robin C."/>
            <person name="Rogers Y.H."/>
            <person name="Rohde C."/>
            <person name="Rozas J."/>
            <person name="Rubenfield M.J."/>
            <person name="Ruiz A."/>
            <person name="Russo S."/>
            <person name="Salzberg S.L."/>
            <person name="Sanchez-Gracia A."/>
            <person name="Saranga D.J."/>
            <person name="Sato H."/>
            <person name="Schaeffer S.W."/>
            <person name="Schatz M.C."/>
            <person name="Schlenke T."/>
            <person name="Schwartz R."/>
            <person name="Segarra C."/>
            <person name="Singh R.S."/>
            <person name="Sirot L."/>
            <person name="Sirota M."/>
            <person name="Sisneros N.B."/>
            <person name="Smith C.D."/>
            <person name="Smith T.F."/>
            <person name="Spieth J."/>
            <person name="Stage D.E."/>
            <person name="Stark A."/>
            <person name="Stephan W."/>
            <person name="Strausberg R.L."/>
            <person name="Strempel S."/>
            <person name="Sturgill D."/>
            <person name="Sutton G."/>
            <person name="Sutton G.G."/>
            <person name="Tao W."/>
            <person name="Teichmann S."/>
            <person name="Tobari Y.N."/>
            <person name="Tomimura Y."/>
            <person name="Tsolas J.M."/>
            <person name="Valente V.L."/>
            <person name="Venter E."/>
            <person name="Venter J.C."/>
            <person name="Vicario S."/>
            <person name="Vieira F.G."/>
            <person name="Vilella A.J."/>
            <person name="Villasante A."/>
            <person name="Walenz B."/>
            <person name="Wang J."/>
            <person name="Wasserman M."/>
            <person name="Watts T."/>
            <person name="Wilson D."/>
            <person name="Wilson R.K."/>
            <person name="Wing R.A."/>
            <person name="Wolfner M.F."/>
            <person name="Wong A."/>
            <person name="Wong G.K."/>
            <person name="Wu C.I."/>
            <person name="Wu G."/>
            <person name="Yamamoto D."/>
            <person name="Yang H.P."/>
            <person name="Yang S.P."/>
            <person name="Yorke J.A."/>
            <person name="Yoshida K."/>
            <person name="Zdobnov E."/>
            <person name="Zhang P."/>
            <person name="Zhang Y."/>
            <person name="Zimin A.V."/>
            <person name="Baldwin J."/>
            <person name="Abdouelleil A."/>
            <person name="Abdulkadir J."/>
            <person name="Abebe A."/>
            <person name="Abera B."/>
            <person name="Abreu J."/>
            <person name="Acer S.C."/>
            <person name="Aftuck L."/>
            <person name="Alexander A."/>
            <person name="An P."/>
            <person name="Anderson E."/>
            <person name="Anderson S."/>
            <person name="Arachi H."/>
            <person name="Azer M."/>
            <person name="Bachantsang P."/>
            <person name="Barry A."/>
            <person name="Bayul T."/>
            <person name="Berlin A."/>
            <person name="Bessette D."/>
            <person name="Bloom T."/>
            <person name="Blye J."/>
            <person name="Boguslavskiy L."/>
            <person name="Bonnet C."/>
            <person name="Boukhgalter B."/>
            <person name="Bourzgui I."/>
            <person name="Brown A."/>
            <person name="Cahill P."/>
            <person name="Channer S."/>
            <person name="Cheshatsang Y."/>
            <person name="Chuda L."/>
            <person name="Citroen M."/>
            <person name="Collymore A."/>
            <person name="Cooke P."/>
            <person name="Costello M."/>
            <person name="D'Aco K."/>
            <person name="Daza R."/>
            <person name="De Haan G."/>
            <person name="DeGray S."/>
            <person name="DeMaso C."/>
            <person name="Dhargay N."/>
            <person name="Dooley K."/>
            <person name="Dooley E."/>
            <person name="Doricent M."/>
            <person name="Dorje P."/>
            <person name="Dorjee K."/>
            <person name="Dupes A."/>
            <person name="Elong R."/>
            <person name="Falk J."/>
            <person name="Farina A."/>
            <person name="Faro S."/>
            <person name="Ferguson D."/>
            <person name="Fisher S."/>
            <person name="Foley C.D."/>
            <person name="Franke A."/>
            <person name="Friedrich D."/>
            <person name="Gadbois L."/>
            <person name="Gearin G."/>
            <person name="Gearin C.R."/>
            <person name="Giannoukos G."/>
            <person name="Goode T."/>
            <person name="Graham J."/>
            <person name="Grandbois E."/>
            <person name="Grewal S."/>
            <person name="Gyaltsen K."/>
            <person name="Hafez N."/>
            <person name="Hagos B."/>
            <person name="Hall J."/>
            <person name="Henson C."/>
            <person name="Hollinger A."/>
            <person name="Honan T."/>
            <person name="Huard M.D."/>
            <person name="Hughes L."/>
            <person name="Hurhula B."/>
            <person name="Husby M.E."/>
            <person name="Kamat A."/>
            <person name="Kanga B."/>
            <person name="Kashin S."/>
            <person name="Khazanovich D."/>
            <person name="Kisner P."/>
            <person name="Lance K."/>
            <person name="Lara M."/>
            <person name="Lee W."/>
            <person name="Lennon N."/>
            <person name="Letendre F."/>
            <person name="LeVine R."/>
            <person name="Lipovsky A."/>
            <person name="Liu X."/>
            <person name="Liu J."/>
            <person name="Liu S."/>
            <person name="Lokyitsang T."/>
            <person name="Lokyitsang Y."/>
            <person name="Lubonja R."/>
            <person name="Lui A."/>
            <person name="MacDonald P."/>
            <person name="Magnisalis V."/>
            <person name="Maru K."/>
            <person name="Matthews C."/>
            <person name="McCusker W."/>
            <person name="McDonough S."/>
            <person name="Mehta T."/>
            <person name="Meldrim J."/>
            <person name="Meneus L."/>
            <person name="Mihai O."/>
            <person name="Mihalev A."/>
            <person name="Mihova T."/>
            <person name="Mittelman R."/>
            <person name="Mlenga V."/>
            <person name="Montmayeur A."/>
            <person name="Mulrain L."/>
            <person name="Navidi A."/>
            <person name="Naylor J."/>
            <person name="Negash T."/>
            <person name="Nguyen T."/>
            <person name="Nguyen N."/>
            <person name="Nicol R."/>
            <person name="Norbu C."/>
            <person name="Norbu N."/>
            <person name="Novod N."/>
            <person name="O'Neill B."/>
            <person name="Osman S."/>
            <person name="Markiewicz E."/>
            <person name="Oyono O.L."/>
            <person name="Patti C."/>
            <person name="Phunkhang P."/>
            <person name="Pierre F."/>
            <person name="Priest M."/>
            <person name="Raghuraman S."/>
            <person name="Rege F."/>
            <person name="Reyes R."/>
            <person name="Rise C."/>
            <person name="Rogov P."/>
            <person name="Ross K."/>
            <person name="Ryan E."/>
            <person name="Settipalli S."/>
            <person name="Shea T."/>
            <person name="Sherpa N."/>
            <person name="Shi L."/>
            <person name="Shih D."/>
            <person name="Sparrow T."/>
            <person name="Spaulding J."/>
            <person name="Stalker J."/>
            <person name="Stange-Thomann N."/>
            <person name="Stavropoulos S."/>
            <person name="Stone C."/>
            <person name="Strader C."/>
            <person name="Tesfaye S."/>
            <person name="Thomson T."/>
            <person name="Thoulutsang Y."/>
            <person name="Thoulutsang D."/>
            <person name="Topham K."/>
            <person name="Topping I."/>
            <person name="Tsamla T."/>
            <person name="Vassiliev H."/>
            <person name="Vo A."/>
            <person name="Wangchuk T."/>
            <person name="Wangdi T."/>
            <person name="Weiand M."/>
            <person name="Wilkinson J."/>
            <person name="Wilson A."/>
            <person name="Yadav S."/>
            <person name="Young G."/>
            <person name="Yu Q."/>
            <person name="Zembek L."/>
            <person name="Zhong D."/>
            <person name="Zimmer A."/>
            <person name="Zwirko Z."/>
            <person name="Jaffe D.B."/>
            <person name="Alvarez P."/>
            <person name="Brockman W."/>
            <person name="Butler J."/>
            <person name="Chin C."/>
            <person name="Gnerre S."/>
            <person name="Grabherr M."/>
            <person name="Kleber M."/>
            <person name="Mauceli E."/>
            <person name="MacCallum I."/>
        </authorList>
    </citation>
    <scope>NUCLEOTIDE SEQUENCE [LARGE SCALE GENOMIC DNA]</scope>
    <source>
        <strain evidence="2">Tucson 14024-0371.13</strain>
    </source>
</reference>
<organism evidence="1 2">
    <name type="scientific">Drosophila ananassae</name>
    <name type="common">Fruit fly</name>
    <dbReference type="NCBI Taxonomy" id="7217"/>
    <lineage>
        <taxon>Eukaryota</taxon>
        <taxon>Metazoa</taxon>
        <taxon>Ecdysozoa</taxon>
        <taxon>Arthropoda</taxon>
        <taxon>Hexapoda</taxon>
        <taxon>Insecta</taxon>
        <taxon>Pterygota</taxon>
        <taxon>Neoptera</taxon>
        <taxon>Endopterygota</taxon>
        <taxon>Diptera</taxon>
        <taxon>Brachycera</taxon>
        <taxon>Muscomorpha</taxon>
        <taxon>Ephydroidea</taxon>
        <taxon>Drosophilidae</taxon>
        <taxon>Drosophila</taxon>
        <taxon>Sophophora</taxon>
    </lineage>
</organism>
<dbReference type="SMART" id="SM00689">
    <property type="entry name" value="DM6"/>
    <property type="match status" value="1"/>
</dbReference>
<dbReference type="PANTHER" id="PTHR20977">
    <property type="entry name" value="AT13385P-RELATED"/>
    <property type="match status" value="1"/>
</dbReference>
<evidence type="ECO:0000313" key="2">
    <source>
        <dbReference type="Proteomes" id="UP000007801"/>
    </source>
</evidence>
<name>B3MFZ8_DROAN</name>
<accession>B3MFZ8</accession>
<sequence length="266" mass="31067">MFTRKLRLQSAHMLRVFQRFKSSEGQYDWGNYDASSGECCKMRDKEIAACSSGKSFCPWPEMENKCVGRSVTSNFWEKEYPKRLKEIYARSKGEQDCTLIKRDATLYKPSDKSRRYQRTWAECPLIWLRPKPYCCPDPEYYPTGKRRPHPPAETRLSPIEMHLYQMALLCKATLTEPGCRPGRTPPKCLIIRRPTNCKKKCSPMPSFSEACRHLMPKFCPTECSCSAPASMCEAWTAYHERGRTRKVCSRPLIGFTPFRPRMRFPW</sequence>
<dbReference type="OrthoDB" id="7812215at2759"/>